<feature type="region of interest" description="Disordered" evidence="1">
    <location>
        <begin position="65"/>
        <end position="128"/>
    </location>
</feature>
<evidence type="ECO:0000256" key="2">
    <source>
        <dbReference type="SAM" id="Phobius"/>
    </source>
</evidence>
<dbReference type="RefSeq" id="WP_345417759.1">
    <property type="nucleotide sequence ID" value="NZ_BAABHO010000028.1"/>
</dbReference>
<feature type="compositionally biased region" description="Basic and acidic residues" evidence="1">
    <location>
        <begin position="89"/>
        <end position="116"/>
    </location>
</feature>
<organism evidence="3 4">
    <name type="scientific">Actinomycetospora chlora</name>
    <dbReference type="NCBI Taxonomy" id="663608"/>
    <lineage>
        <taxon>Bacteria</taxon>
        <taxon>Bacillati</taxon>
        <taxon>Actinomycetota</taxon>
        <taxon>Actinomycetes</taxon>
        <taxon>Pseudonocardiales</taxon>
        <taxon>Pseudonocardiaceae</taxon>
        <taxon>Actinomycetospora</taxon>
    </lineage>
</organism>
<dbReference type="EMBL" id="BAABHO010000028">
    <property type="protein sequence ID" value="GAA4796152.1"/>
    <property type="molecule type" value="Genomic_DNA"/>
</dbReference>
<sequence length="128" mass="13825">MDGAAVIGLVINVGVMLVLVVPGLAALFVKVRGRPGGRAGRAGERAAEIVDVFDPGQRRQVEQMEISDSLRVDAESADGDPLGCLPDPDGVRDQLDPEHLYEARRARTAEPQRNDEDPVIGSHPDHRR</sequence>
<feature type="compositionally biased region" description="Basic and acidic residues" evidence="1">
    <location>
        <begin position="65"/>
        <end position="74"/>
    </location>
</feature>
<comment type="caution">
    <text evidence="3">The sequence shown here is derived from an EMBL/GenBank/DDBJ whole genome shotgun (WGS) entry which is preliminary data.</text>
</comment>
<keyword evidence="2" id="KW-1133">Transmembrane helix</keyword>
<keyword evidence="2" id="KW-0472">Membrane</keyword>
<dbReference type="Proteomes" id="UP001500928">
    <property type="component" value="Unassembled WGS sequence"/>
</dbReference>
<reference evidence="4" key="1">
    <citation type="journal article" date="2019" name="Int. J. Syst. Evol. Microbiol.">
        <title>The Global Catalogue of Microorganisms (GCM) 10K type strain sequencing project: providing services to taxonomists for standard genome sequencing and annotation.</title>
        <authorList>
            <consortium name="The Broad Institute Genomics Platform"/>
            <consortium name="The Broad Institute Genome Sequencing Center for Infectious Disease"/>
            <person name="Wu L."/>
            <person name="Ma J."/>
        </authorList>
    </citation>
    <scope>NUCLEOTIDE SEQUENCE [LARGE SCALE GENOMIC DNA]</scope>
    <source>
        <strain evidence="4">JCM 17979</strain>
    </source>
</reference>
<keyword evidence="2" id="KW-0812">Transmembrane</keyword>
<evidence type="ECO:0000313" key="3">
    <source>
        <dbReference type="EMBL" id="GAA4796152.1"/>
    </source>
</evidence>
<evidence type="ECO:0000256" key="1">
    <source>
        <dbReference type="SAM" id="MobiDB-lite"/>
    </source>
</evidence>
<accession>A0ABP9BJ20</accession>
<keyword evidence="4" id="KW-1185">Reference proteome</keyword>
<proteinExistence type="predicted"/>
<name>A0ABP9BJ20_9PSEU</name>
<evidence type="ECO:0000313" key="4">
    <source>
        <dbReference type="Proteomes" id="UP001500928"/>
    </source>
</evidence>
<protein>
    <submittedName>
        <fullName evidence="3">Uncharacterized protein</fullName>
    </submittedName>
</protein>
<gene>
    <name evidence="3" type="ORF">GCM10023200_35300</name>
</gene>
<feature type="transmembrane region" description="Helical" evidence="2">
    <location>
        <begin position="6"/>
        <end position="29"/>
    </location>
</feature>
<feature type="compositionally biased region" description="Low complexity" evidence="1">
    <location>
        <begin position="79"/>
        <end position="88"/>
    </location>
</feature>